<sequence length="100" mass="10770">MREMCFSGMTPHGRPHDIDAGGQDPPDVVHRIGQAGIAHGAFDDALRFGGQNRVEVTDGCDAHVVSEPGQRAGVLADLLRSGHTQPCQFEPRIGDERGQR</sequence>
<feature type="region of interest" description="Disordered" evidence="1">
    <location>
        <begin position="1"/>
        <end position="27"/>
    </location>
</feature>
<evidence type="ECO:0000256" key="1">
    <source>
        <dbReference type="SAM" id="MobiDB-lite"/>
    </source>
</evidence>
<name>A0A7I7NQ17_9MYCO</name>
<dbReference type="Proteomes" id="UP000466396">
    <property type="component" value="Chromosome"/>
</dbReference>
<organism evidence="2 3">
    <name type="scientific">Mycobacterium lacus</name>
    <dbReference type="NCBI Taxonomy" id="169765"/>
    <lineage>
        <taxon>Bacteria</taxon>
        <taxon>Bacillati</taxon>
        <taxon>Actinomycetota</taxon>
        <taxon>Actinomycetes</taxon>
        <taxon>Mycobacteriales</taxon>
        <taxon>Mycobacteriaceae</taxon>
        <taxon>Mycobacterium</taxon>
    </lineage>
</organism>
<dbReference type="EMBL" id="AP022581">
    <property type="protein sequence ID" value="BBX98765.1"/>
    <property type="molecule type" value="Genomic_DNA"/>
</dbReference>
<accession>A0A7I7NQ17</accession>
<gene>
    <name evidence="2" type="ORF">MLAC_40590</name>
</gene>
<dbReference type="KEGG" id="mlj:MLAC_40590"/>
<evidence type="ECO:0000313" key="2">
    <source>
        <dbReference type="EMBL" id="BBX98765.1"/>
    </source>
</evidence>
<protein>
    <submittedName>
        <fullName evidence="2">Uncharacterized protein</fullName>
    </submittedName>
</protein>
<reference evidence="2 3" key="1">
    <citation type="journal article" date="2019" name="Emerg. Microbes Infect.">
        <title>Comprehensive subspecies identification of 175 nontuberculous mycobacteria species based on 7547 genomic profiles.</title>
        <authorList>
            <person name="Matsumoto Y."/>
            <person name="Kinjo T."/>
            <person name="Motooka D."/>
            <person name="Nabeya D."/>
            <person name="Jung N."/>
            <person name="Uechi K."/>
            <person name="Horii T."/>
            <person name="Iida T."/>
            <person name="Fujita J."/>
            <person name="Nakamura S."/>
        </authorList>
    </citation>
    <scope>NUCLEOTIDE SEQUENCE [LARGE SCALE GENOMIC DNA]</scope>
    <source>
        <strain evidence="2 3">JCM 15657</strain>
    </source>
</reference>
<evidence type="ECO:0000313" key="3">
    <source>
        <dbReference type="Proteomes" id="UP000466396"/>
    </source>
</evidence>
<keyword evidence="3" id="KW-1185">Reference proteome</keyword>
<proteinExistence type="predicted"/>
<dbReference type="AlphaFoldDB" id="A0A7I7NQ17"/>